<evidence type="ECO:0000259" key="2">
    <source>
        <dbReference type="Pfam" id="PF00534"/>
    </source>
</evidence>
<evidence type="ECO:0000256" key="1">
    <source>
        <dbReference type="ARBA" id="ARBA00022679"/>
    </source>
</evidence>
<dbReference type="Gene3D" id="3.40.50.2000">
    <property type="entry name" value="Glycogen Phosphorylase B"/>
    <property type="match status" value="2"/>
</dbReference>
<dbReference type="RefSeq" id="WP_090864454.1">
    <property type="nucleotide sequence ID" value="NZ_FNYE01000004.1"/>
</dbReference>
<dbReference type="CDD" id="cd03801">
    <property type="entry name" value="GT4_PimA-like"/>
    <property type="match status" value="1"/>
</dbReference>
<dbReference type="Pfam" id="PF13439">
    <property type="entry name" value="Glyco_transf_4"/>
    <property type="match status" value="1"/>
</dbReference>
<gene>
    <name evidence="4" type="ORF">SAMN05192539_1004102</name>
</gene>
<protein>
    <submittedName>
        <fullName evidence="4">Glycosyltransferase involved in cell wall bisynthesis</fullName>
    </submittedName>
</protein>
<proteinExistence type="predicted"/>
<dbReference type="OrthoDB" id="433681at2"/>
<keyword evidence="5" id="KW-1185">Reference proteome</keyword>
<dbReference type="STRING" id="667676.SAMN05192539_1004102"/>
<sequence>MLKIGISANALKYSGGLERYAMDLVRGFAGIGIEPAFFARRFDMSVPESGLVERHRIPVSLLPGKWRDVWFSARLRRARHAARVDVLIGCNRVDSSDIAICGGTHIGFLRATRRPAKRSDRRQIELEKRQYERSAVIVAHSDLMRDELIELYGVDETKIEVLYPPVDSTRFTPVDAATRAALRKRYGFADDEIVLLFPSSSHRRKGLPLIEAALRDIDPRVVVAVAGRPLDRPAERIRHIGYVREIEDCYRAADFTILASEYEPFGLVGVESVMCGTPVIFPSTIGCCSAIAGQAKFVFAHGDVAALRAAIERAVNASSAEVHAAAGPRVPAGSVLYDTSVAAHVATLLKLAQRLSRAR</sequence>
<organism evidence="4 5">
    <name type="scientific">Paraburkholderia diazotrophica</name>
    <dbReference type="NCBI Taxonomy" id="667676"/>
    <lineage>
        <taxon>Bacteria</taxon>
        <taxon>Pseudomonadati</taxon>
        <taxon>Pseudomonadota</taxon>
        <taxon>Betaproteobacteria</taxon>
        <taxon>Burkholderiales</taxon>
        <taxon>Burkholderiaceae</taxon>
        <taxon>Paraburkholderia</taxon>
    </lineage>
</organism>
<feature type="domain" description="Glycosyl transferase family 1" evidence="2">
    <location>
        <begin position="180"/>
        <end position="318"/>
    </location>
</feature>
<keyword evidence="1 4" id="KW-0808">Transferase</keyword>
<dbReference type="GO" id="GO:0016757">
    <property type="term" value="F:glycosyltransferase activity"/>
    <property type="evidence" value="ECO:0007669"/>
    <property type="project" value="InterPro"/>
</dbReference>
<accession>A0A1H6TES8</accession>
<evidence type="ECO:0000313" key="4">
    <source>
        <dbReference type="EMBL" id="SEI78521.1"/>
    </source>
</evidence>
<dbReference type="EMBL" id="FNYE01000004">
    <property type="protein sequence ID" value="SEI78521.1"/>
    <property type="molecule type" value="Genomic_DNA"/>
</dbReference>
<dbReference type="PANTHER" id="PTHR46401">
    <property type="entry name" value="GLYCOSYLTRANSFERASE WBBK-RELATED"/>
    <property type="match status" value="1"/>
</dbReference>
<feature type="domain" description="Glycosyltransferase subfamily 4-like N-terminal" evidence="3">
    <location>
        <begin position="15"/>
        <end position="170"/>
    </location>
</feature>
<dbReference type="GO" id="GO:0009103">
    <property type="term" value="P:lipopolysaccharide biosynthetic process"/>
    <property type="evidence" value="ECO:0007669"/>
    <property type="project" value="TreeGrafter"/>
</dbReference>
<name>A0A1H6TES8_9BURK</name>
<dbReference type="InterPro" id="IPR001296">
    <property type="entry name" value="Glyco_trans_1"/>
</dbReference>
<dbReference type="SUPFAM" id="SSF53756">
    <property type="entry name" value="UDP-Glycosyltransferase/glycogen phosphorylase"/>
    <property type="match status" value="1"/>
</dbReference>
<dbReference type="InterPro" id="IPR028098">
    <property type="entry name" value="Glyco_trans_4-like_N"/>
</dbReference>
<reference evidence="5" key="1">
    <citation type="submission" date="2016-10" db="EMBL/GenBank/DDBJ databases">
        <authorList>
            <person name="Varghese N."/>
            <person name="Submissions S."/>
        </authorList>
    </citation>
    <scope>NUCLEOTIDE SEQUENCE [LARGE SCALE GENOMIC DNA]</scope>
    <source>
        <strain evidence="5">LMG 26031</strain>
    </source>
</reference>
<evidence type="ECO:0000313" key="5">
    <source>
        <dbReference type="Proteomes" id="UP000198866"/>
    </source>
</evidence>
<dbReference type="PANTHER" id="PTHR46401:SF2">
    <property type="entry name" value="GLYCOSYLTRANSFERASE WBBK-RELATED"/>
    <property type="match status" value="1"/>
</dbReference>
<evidence type="ECO:0000259" key="3">
    <source>
        <dbReference type="Pfam" id="PF13439"/>
    </source>
</evidence>
<dbReference type="Pfam" id="PF00534">
    <property type="entry name" value="Glycos_transf_1"/>
    <property type="match status" value="1"/>
</dbReference>
<dbReference type="AlphaFoldDB" id="A0A1H6TES8"/>
<dbReference type="Proteomes" id="UP000198866">
    <property type="component" value="Unassembled WGS sequence"/>
</dbReference>